<dbReference type="SMART" id="SM00271">
    <property type="entry name" value="DnaJ"/>
    <property type="match status" value="1"/>
</dbReference>
<gene>
    <name evidence="3" type="ORF">BBRV_LOCUS43768</name>
</gene>
<dbReference type="InterPro" id="IPR018253">
    <property type="entry name" value="DnaJ_domain_CS"/>
</dbReference>
<name>A0A6V7J5K2_9HYME</name>
<dbReference type="SUPFAM" id="SSF46565">
    <property type="entry name" value="Chaperone J-domain"/>
    <property type="match status" value="1"/>
</dbReference>
<evidence type="ECO:0000256" key="1">
    <source>
        <dbReference type="SAM" id="Phobius"/>
    </source>
</evidence>
<feature type="transmembrane region" description="Helical" evidence="1">
    <location>
        <begin position="166"/>
        <end position="183"/>
    </location>
</feature>
<dbReference type="CDD" id="cd06257">
    <property type="entry name" value="DnaJ"/>
    <property type="match status" value="1"/>
</dbReference>
<dbReference type="PANTHER" id="PTHR44873:SF1">
    <property type="entry name" value="DNAJ HOMOLOG SUBFAMILY C MEMBER 30, MITOCHONDRIAL"/>
    <property type="match status" value="1"/>
</dbReference>
<dbReference type="PROSITE" id="PS00636">
    <property type="entry name" value="DNAJ_1"/>
    <property type="match status" value="1"/>
</dbReference>
<keyword evidence="1" id="KW-0812">Transmembrane</keyword>
<dbReference type="InterPro" id="IPR036869">
    <property type="entry name" value="J_dom_sf"/>
</dbReference>
<dbReference type="Gene3D" id="1.10.287.110">
    <property type="entry name" value="DnaJ domain"/>
    <property type="match status" value="1"/>
</dbReference>
<feature type="domain" description="J" evidence="2">
    <location>
        <begin position="10"/>
        <end position="74"/>
    </location>
</feature>
<sequence>MSAGRIQKKDHYQSLEIDEKATQREIKSAYFKLSMKYHPDKNSSEDAKVKFRDISEAYEVLGNYNKRRQYDRGMRIKTSSYSGEQRTEEVKPRDIEKEAYRARAAIYRSAETATMGKMYDFETWTKAHYGNSFRAAQNAKHRIKYKILEKEQMGNEFCPKKTSHDISILAGIICFVAVLITVTQNSDYDKPIVIENDAKDDSNKDSN</sequence>
<protein>
    <recommendedName>
        <fullName evidence="2">J domain-containing protein</fullName>
    </recommendedName>
</protein>
<reference evidence="3" key="1">
    <citation type="submission" date="2020-07" db="EMBL/GenBank/DDBJ databases">
        <authorList>
            <person name="Ferguson B K."/>
        </authorList>
    </citation>
    <scope>NUCLEOTIDE SEQUENCE</scope>
    <source>
        <strain evidence="3">L06</strain>
    </source>
</reference>
<accession>A0A6V7J5K2</accession>
<keyword evidence="1" id="KW-1133">Transmembrane helix</keyword>
<dbReference type="PRINTS" id="PR00625">
    <property type="entry name" value="JDOMAIN"/>
</dbReference>
<dbReference type="EMBL" id="CADCXW020000015">
    <property type="protein sequence ID" value="CAD1547420.1"/>
    <property type="molecule type" value="Genomic_DNA"/>
</dbReference>
<keyword evidence="1" id="KW-0472">Membrane</keyword>
<proteinExistence type="predicted"/>
<dbReference type="PROSITE" id="PS50076">
    <property type="entry name" value="DNAJ_2"/>
    <property type="match status" value="1"/>
</dbReference>
<dbReference type="AlphaFoldDB" id="A0A6V7J5K2"/>
<evidence type="ECO:0000313" key="3">
    <source>
        <dbReference type="EMBL" id="CAD1547420.1"/>
    </source>
</evidence>
<dbReference type="InterPro" id="IPR053025">
    <property type="entry name" value="Mito_ATP_Synthase-Asso"/>
</dbReference>
<dbReference type="Pfam" id="PF00226">
    <property type="entry name" value="DnaJ"/>
    <property type="match status" value="1"/>
</dbReference>
<dbReference type="InterPro" id="IPR001623">
    <property type="entry name" value="DnaJ_domain"/>
</dbReference>
<evidence type="ECO:0000259" key="2">
    <source>
        <dbReference type="PROSITE" id="PS50076"/>
    </source>
</evidence>
<organism evidence="3">
    <name type="scientific">Bracon brevicornis</name>
    <dbReference type="NCBI Taxonomy" id="1563983"/>
    <lineage>
        <taxon>Eukaryota</taxon>
        <taxon>Metazoa</taxon>
        <taxon>Ecdysozoa</taxon>
        <taxon>Arthropoda</taxon>
        <taxon>Hexapoda</taxon>
        <taxon>Insecta</taxon>
        <taxon>Pterygota</taxon>
        <taxon>Neoptera</taxon>
        <taxon>Endopterygota</taxon>
        <taxon>Hymenoptera</taxon>
        <taxon>Apocrita</taxon>
        <taxon>Ichneumonoidea</taxon>
        <taxon>Braconidae</taxon>
        <taxon>Braconinae</taxon>
        <taxon>Bracon</taxon>
    </lineage>
</organism>
<dbReference type="PANTHER" id="PTHR44873">
    <property type="entry name" value="DNAJ HOMOLOG SUBFAMILY C MEMBER 30, MITOCHONDRIAL"/>
    <property type="match status" value="1"/>
</dbReference>